<dbReference type="STRING" id="159292.SAMN05192546_11311"/>
<proteinExistence type="predicted"/>
<dbReference type="InterPro" id="IPR029787">
    <property type="entry name" value="Nucleotide_cyclase"/>
</dbReference>
<gene>
    <name evidence="3" type="ORF">SAMN05192546_11311</name>
</gene>
<feature type="transmembrane region" description="Helical" evidence="1">
    <location>
        <begin position="63"/>
        <end position="80"/>
    </location>
</feature>
<dbReference type="Gene3D" id="3.30.70.270">
    <property type="match status" value="1"/>
</dbReference>
<organism evidence="3 4">
    <name type="scientific">Tindallia californiensis</name>
    <dbReference type="NCBI Taxonomy" id="159292"/>
    <lineage>
        <taxon>Bacteria</taxon>
        <taxon>Bacillati</taxon>
        <taxon>Bacillota</taxon>
        <taxon>Clostridia</taxon>
        <taxon>Peptostreptococcales</taxon>
        <taxon>Tindalliaceae</taxon>
        <taxon>Tindallia</taxon>
    </lineage>
</organism>
<keyword evidence="1" id="KW-0472">Membrane</keyword>
<keyword evidence="4" id="KW-1185">Reference proteome</keyword>
<sequence>MKKHLLGIEIFTLLLFGFFSVLLFYSIGFSIQSLEQIILMSLILLMMLLTFALGFIRGVVMSLLVLILLGIYITYEVVLNQRQLPWDYLMLMIAIPVGSFIIGSIQRLVHQSKIKCERCSYIADKLVHIDETTGFGNGREFLVDLEIEMAKSKRYQYPLTVGILEIQYYQELLRLYGDNADRVFEKLAEAINATIRIEDTKYRVEKDRIALILPHTSLKDAKILKKRLKDGIAEIEIPASKDVKKSFLITSKLAFLEYHKDIINNVEYKSLAVAELEYDV</sequence>
<feature type="domain" description="GGDEF" evidence="2">
    <location>
        <begin position="157"/>
        <end position="280"/>
    </location>
</feature>
<dbReference type="EMBL" id="FNPV01000013">
    <property type="protein sequence ID" value="SDZ21538.1"/>
    <property type="molecule type" value="Genomic_DNA"/>
</dbReference>
<evidence type="ECO:0000259" key="2">
    <source>
        <dbReference type="PROSITE" id="PS50887"/>
    </source>
</evidence>
<keyword evidence="1" id="KW-0812">Transmembrane</keyword>
<dbReference type="OrthoDB" id="2157599at2"/>
<dbReference type="AlphaFoldDB" id="A0A1H3R8H7"/>
<feature type="transmembrane region" description="Helical" evidence="1">
    <location>
        <begin position="12"/>
        <end position="31"/>
    </location>
</feature>
<evidence type="ECO:0000313" key="3">
    <source>
        <dbReference type="EMBL" id="SDZ21538.1"/>
    </source>
</evidence>
<accession>A0A1H3R8H7</accession>
<dbReference type="RefSeq" id="WP_093315507.1">
    <property type="nucleotide sequence ID" value="NZ_FNPV01000013.1"/>
</dbReference>
<protein>
    <submittedName>
        <fullName evidence="3">Diguanylate cyclase (GGDEF) domain-containing protein</fullName>
    </submittedName>
</protein>
<dbReference type="PROSITE" id="PS50887">
    <property type="entry name" value="GGDEF"/>
    <property type="match status" value="1"/>
</dbReference>
<dbReference type="InterPro" id="IPR043128">
    <property type="entry name" value="Rev_trsase/Diguanyl_cyclase"/>
</dbReference>
<feature type="transmembrane region" description="Helical" evidence="1">
    <location>
        <begin position="86"/>
        <end position="105"/>
    </location>
</feature>
<reference evidence="3 4" key="1">
    <citation type="submission" date="2016-10" db="EMBL/GenBank/DDBJ databases">
        <authorList>
            <person name="de Groot N.N."/>
        </authorList>
    </citation>
    <scope>NUCLEOTIDE SEQUENCE [LARGE SCALE GENOMIC DNA]</scope>
    <source>
        <strain evidence="3 4">APO</strain>
    </source>
</reference>
<evidence type="ECO:0000256" key="1">
    <source>
        <dbReference type="SAM" id="Phobius"/>
    </source>
</evidence>
<evidence type="ECO:0000313" key="4">
    <source>
        <dbReference type="Proteomes" id="UP000199230"/>
    </source>
</evidence>
<dbReference type="SUPFAM" id="SSF55073">
    <property type="entry name" value="Nucleotide cyclase"/>
    <property type="match status" value="1"/>
</dbReference>
<dbReference type="Proteomes" id="UP000199230">
    <property type="component" value="Unassembled WGS sequence"/>
</dbReference>
<dbReference type="SMART" id="SM00267">
    <property type="entry name" value="GGDEF"/>
    <property type="match status" value="1"/>
</dbReference>
<dbReference type="InterPro" id="IPR000160">
    <property type="entry name" value="GGDEF_dom"/>
</dbReference>
<dbReference type="NCBIfam" id="TIGR00254">
    <property type="entry name" value="GGDEF"/>
    <property type="match status" value="1"/>
</dbReference>
<dbReference type="Pfam" id="PF00990">
    <property type="entry name" value="GGDEF"/>
    <property type="match status" value="1"/>
</dbReference>
<name>A0A1H3R8H7_9FIRM</name>
<feature type="transmembrane region" description="Helical" evidence="1">
    <location>
        <begin position="37"/>
        <end position="56"/>
    </location>
</feature>
<keyword evidence="1" id="KW-1133">Transmembrane helix</keyword>